<evidence type="ECO:0000313" key="5">
    <source>
        <dbReference type="EMBL" id="QGX98828.1"/>
    </source>
</evidence>
<keyword evidence="3" id="KW-0804">Transcription</keyword>
<dbReference type="SMART" id="SM00345">
    <property type="entry name" value="HTH_GNTR"/>
    <property type="match status" value="1"/>
</dbReference>
<keyword evidence="1" id="KW-0805">Transcription regulation</keyword>
<organism evidence="5 6">
    <name type="scientific">Roseovarius faecimaris</name>
    <dbReference type="NCBI Taxonomy" id="2494550"/>
    <lineage>
        <taxon>Bacteria</taxon>
        <taxon>Pseudomonadati</taxon>
        <taxon>Pseudomonadota</taxon>
        <taxon>Alphaproteobacteria</taxon>
        <taxon>Rhodobacterales</taxon>
        <taxon>Roseobacteraceae</taxon>
        <taxon>Roseovarius</taxon>
    </lineage>
</organism>
<evidence type="ECO:0000259" key="4">
    <source>
        <dbReference type="PROSITE" id="PS50949"/>
    </source>
</evidence>
<dbReference type="EMBL" id="CP034348">
    <property type="protein sequence ID" value="QGX98828.1"/>
    <property type="molecule type" value="Genomic_DNA"/>
</dbReference>
<reference evidence="6" key="1">
    <citation type="submission" date="2018-12" db="EMBL/GenBank/DDBJ databases">
        <title>Complete genome sequence of Roseovarius sp. MME-070.</title>
        <authorList>
            <person name="Nam Y.-D."/>
            <person name="Kang J."/>
            <person name="Chung W.-H."/>
            <person name="Park Y.S."/>
        </authorList>
    </citation>
    <scope>NUCLEOTIDE SEQUENCE [LARGE SCALE GENOMIC DNA]</scope>
    <source>
        <strain evidence="6">MME-070</strain>
    </source>
</reference>
<proteinExistence type="predicted"/>
<dbReference type="PROSITE" id="PS50949">
    <property type="entry name" value="HTH_GNTR"/>
    <property type="match status" value="1"/>
</dbReference>
<dbReference type="SUPFAM" id="SSF48008">
    <property type="entry name" value="GntR ligand-binding domain-like"/>
    <property type="match status" value="1"/>
</dbReference>
<dbReference type="Pfam" id="PF07729">
    <property type="entry name" value="FCD"/>
    <property type="match status" value="1"/>
</dbReference>
<keyword evidence="6" id="KW-1185">Reference proteome</keyword>
<dbReference type="PRINTS" id="PR00035">
    <property type="entry name" value="HTHGNTR"/>
</dbReference>
<gene>
    <name evidence="5" type="ORF">EI983_11315</name>
</gene>
<dbReference type="CDD" id="cd07377">
    <property type="entry name" value="WHTH_GntR"/>
    <property type="match status" value="1"/>
</dbReference>
<feature type="domain" description="HTH gntR-type" evidence="4">
    <location>
        <begin position="16"/>
        <end position="83"/>
    </location>
</feature>
<dbReference type="Gene3D" id="1.10.10.10">
    <property type="entry name" value="Winged helix-like DNA-binding domain superfamily/Winged helix DNA-binding domain"/>
    <property type="match status" value="1"/>
</dbReference>
<dbReference type="InterPro" id="IPR011711">
    <property type="entry name" value="GntR_C"/>
</dbReference>
<dbReference type="KEGG" id="rom:EI983_11315"/>
<dbReference type="InterPro" id="IPR000524">
    <property type="entry name" value="Tscrpt_reg_HTH_GntR"/>
</dbReference>
<dbReference type="SMART" id="SM00895">
    <property type="entry name" value="FCD"/>
    <property type="match status" value="1"/>
</dbReference>
<protein>
    <submittedName>
        <fullName evidence="5">GntR family transcriptional regulator</fullName>
    </submittedName>
</protein>
<evidence type="ECO:0000256" key="1">
    <source>
        <dbReference type="ARBA" id="ARBA00023015"/>
    </source>
</evidence>
<dbReference type="PANTHER" id="PTHR43537">
    <property type="entry name" value="TRANSCRIPTIONAL REGULATOR, GNTR FAMILY"/>
    <property type="match status" value="1"/>
</dbReference>
<dbReference type="InterPro" id="IPR036390">
    <property type="entry name" value="WH_DNA-bd_sf"/>
</dbReference>
<dbReference type="GO" id="GO:0003700">
    <property type="term" value="F:DNA-binding transcription factor activity"/>
    <property type="evidence" value="ECO:0007669"/>
    <property type="project" value="InterPro"/>
</dbReference>
<dbReference type="Pfam" id="PF00392">
    <property type="entry name" value="GntR"/>
    <property type="match status" value="1"/>
</dbReference>
<dbReference type="InterPro" id="IPR008920">
    <property type="entry name" value="TF_FadR/GntR_C"/>
</dbReference>
<dbReference type="Proteomes" id="UP000428330">
    <property type="component" value="Chromosome"/>
</dbReference>
<evidence type="ECO:0000313" key="6">
    <source>
        <dbReference type="Proteomes" id="UP000428330"/>
    </source>
</evidence>
<dbReference type="OrthoDB" id="5450856at2"/>
<dbReference type="SUPFAM" id="SSF46785">
    <property type="entry name" value="Winged helix' DNA-binding domain"/>
    <property type="match status" value="1"/>
</dbReference>
<dbReference type="PANTHER" id="PTHR43537:SF41">
    <property type="entry name" value="TRANSCRIPTIONAL REGULATORY PROTEIN"/>
    <property type="match status" value="1"/>
</dbReference>
<accession>A0A6I6J239</accession>
<dbReference type="InterPro" id="IPR036388">
    <property type="entry name" value="WH-like_DNA-bd_sf"/>
</dbReference>
<evidence type="ECO:0000256" key="2">
    <source>
        <dbReference type="ARBA" id="ARBA00023125"/>
    </source>
</evidence>
<keyword evidence="2" id="KW-0238">DNA-binding</keyword>
<dbReference type="Gene3D" id="1.20.120.530">
    <property type="entry name" value="GntR ligand-binding domain-like"/>
    <property type="match status" value="1"/>
</dbReference>
<dbReference type="AlphaFoldDB" id="A0A6I6J239"/>
<evidence type="ECO:0000256" key="3">
    <source>
        <dbReference type="ARBA" id="ARBA00023163"/>
    </source>
</evidence>
<dbReference type="GO" id="GO:0003677">
    <property type="term" value="F:DNA binding"/>
    <property type="evidence" value="ECO:0007669"/>
    <property type="project" value="UniProtKB-KW"/>
</dbReference>
<sequence length="225" mass="24397">MGISSCINVYISGGKNMTPTDIAAQLQSEILSGALPPGAPLSQVELAARFGVSRIPVRDALALLSAEGVITAAPNRTATVLKLSAEQVEEIYHMRMLLEGDLIARAVPEMGAEELAAVDEALKRSSREAGQPGWAAGDDMFHAALYAPARRPRQAAMIEDLRRIARVQIASYGHLATKTPRWVSEHEEIVQACHAKDAREAQRLLRKHLRGARNHLMRAIRQAGG</sequence>
<name>A0A6I6J239_9RHOB</name>